<keyword evidence="10 15" id="KW-0660">Purine salvage</keyword>
<dbReference type="PANTHER" id="PTHR43340">
    <property type="entry name" value="HYPOXANTHINE-GUANINE PHOSPHORIBOSYLTRANSFERASE"/>
    <property type="match status" value="1"/>
</dbReference>
<evidence type="ECO:0000313" key="18">
    <source>
        <dbReference type="Proteomes" id="UP001139409"/>
    </source>
</evidence>
<dbReference type="InterPro" id="IPR005904">
    <property type="entry name" value="Hxn_phspho_trans"/>
</dbReference>
<protein>
    <recommendedName>
        <fullName evidence="5 15">Hypoxanthine phosphoribosyltransferase</fullName>
        <ecNumber evidence="5 15">2.4.2.8</ecNumber>
    </recommendedName>
</protein>
<evidence type="ECO:0000256" key="4">
    <source>
        <dbReference type="ARBA" id="ARBA00008391"/>
    </source>
</evidence>
<keyword evidence="18" id="KW-1185">Reference proteome</keyword>
<dbReference type="GO" id="GO:0004422">
    <property type="term" value="F:hypoxanthine phosphoribosyltransferase activity"/>
    <property type="evidence" value="ECO:0007669"/>
    <property type="project" value="InterPro"/>
</dbReference>
<name>A0A9X1HTS9_9BACT</name>
<evidence type="ECO:0000256" key="8">
    <source>
        <dbReference type="ARBA" id="ARBA00022679"/>
    </source>
</evidence>
<evidence type="ECO:0000256" key="10">
    <source>
        <dbReference type="ARBA" id="ARBA00022726"/>
    </source>
</evidence>
<evidence type="ECO:0000313" key="17">
    <source>
        <dbReference type="EMBL" id="MCA6078159.1"/>
    </source>
</evidence>
<keyword evidence="9 15" id="KW-0479">Metal-binding</keyword>
<gene>
    <name evidence="17" type="primary">hpt</name>
    <name evidence="17" type="ORF">LDX50_25025</name>
</gene>
<sequence>MIIKDKKFVKLIDNEQIGQSIRRLARKINKDYKERNPLFIVVLNGAFMFAGDLMKEVKSKVRISFIKVSSYDAMESTGNIKQLIGLNENIFQQDVVIVEDIIDSGQTAKKVTDELQTLGARSVSIVTLLRKNKEIHTKLPVDYVGFDIENRFVVGYGLDYDGLGRNLKHIYALK</sequence>
<evidence type="ECO:0000256" key="11">
    <source>
        <dbReference type="ARBA" id="ARBA00022741"/>
    </source>
</evidence>
<evidence type="ECO:0000256" key="15">
    <source>
        <dbReference type="RuleBase" id="RU364099"/>
    </source>
</evidence>
<dbReference type="GO" id="GO:0000166">
    <property type="term" value="F:nucleotide binding"/>
    <property type="evidence" value="ECO:0007669"/>
    <property type="project" value="UniProtKB-KW"/>
</dbReference>
<dbReference type="GO" id="GO:0032264">
    <property type="term" value="P:IMP salvage"/>
    <property type="evidence" value="ECO:0007669"/>
    <property type="project" value="TreeGrafter"/>
</dbReference>
<evidence type="ECO:0000256" key="2">
    <source>
        <dbReference type="ARBA" id="ARBA00004496"/>
    </source>
</evidence>
<dbReference type="CDD" id="cd06223">
    <property type="entry name" value="PRTases_typeI"/>
    <property type="match status" value="1"/>
</dbReference>
<evidence type="ECO:0000256" key="14">
    <source>
        <dbReference type="ARBA" id="ARBA00049402"/>
    </source>
</evidence>
<dbReference type="Gene3D" id="3.40.50.2020">
    <property type="match status" value="1"/>
</dbReference>
<dbReference type="SUPFAM" id="SSF53271">
    <property type="entry name" value="PRTase-like"/>
    <property type="match status" value="1"/>
</dbReference>
<keyword evidence="8 15" id="KW-0808">Transferase</keyword>
<dbReference type="RefSeq" id="WP_225699014.1">
    <property type="nucleotide sequence ID" value="NZ_JAIXNE010000005.1"/>
</dbReference>
<keyword evidence="7 15" id="KW-0328">Glycosyltransferase</keyword>
<comment type="pathway">
    <text evidence="3 15">Purine metabolism; IMP biosynthesis via salvage pathway; IMP from hypoxanthine: step 1/1.</text>
</comment>
<evidence type="ECO:0000256" key="6">
    <source>
        <dbReference type="ARBA" id="ARBA00022490"/>
    </source>
</evidence>
<dbReference type="GO" id="GO:0000287">
    <property type="term" value="F:magnesium ion binding"/>
    <property type="evidence" value="ECO:0007669"/>
    <property type="project" value="TreeGrafter"/>
</dbReference>
<dbReference type="GO" id="GO:0005829">
    <property type="term" value="C:cytosol"/>
    <property type="evidence" value="ECO:0007669"/>
    <property type="project" value="TreeGrafter"/>
</dbReference>
<comment type="caution">
    <text evidence="17">The sequence shown here is derived from an EMBL/GenBank/DDBJ whole genome shotgun (WGS) entry which is preliminary data.</text>
</comment>
<proteinExistence type="inferred from homology"/>
<comment type="similarity">
    <text evidence="4 15">Belongs to the purine/pyrimidine phosphoribosyltransferase family.</text>
</comment>
<evidence type="ECO:0000256" key="9">
    <source>
        <dbReference type="ARBA" id="ARBA00022723"/>
    </source>
</evidence>
<dbReference type="EC" id="2.4.2.8" evidence="5 15"/>
<keyword evidence="6 15" id="KW-0963">Cytoplasm</keyword>
<dbReference type="PANTHER" id="PTHR43340:SF1">
    <property type="entry name" value="HYPOXANTHINE PHOSPHORIBOSYLTRANSFERASE"/>
    <property type="match status" value="1"/>
</dbReference>
<dbReference type="GO" id="GO:0032263">
    <property type="term" value="P:GMP salvage"/>
    <property type="evidence" value="ECO:0007669"/>
    <property type="project" value="TreeGrafter"/>
</dbReference>
<dbReference type="GO" id="GO:0006166">
    <property type="term" value="P:purine ribonucleoside salvage"/>
    <property type="evidence" value="ECO:0007669"/>
    <property type="project" value="UniProtKB-KW"/>
</dbReference>
<evidence type="ECO:0000259" key="16">
    <source>
        <dbReference type="Pfam" id="PF00156"/>
    </source>
</evidence>
<keyword evidence="11 15" id="KW-0547">Nucleotide-binding</keyword>
<dbReference type="InterPro" id="IPR000836">
    <property type="entry name" value="PRTase_dom"/>
</dbReference>
<accession>A0A9X1HTS9</accession>
<keyword evidence="12 15" id="KW-0460">Magnesium</keyword>
<dbReference type="Proteomes" id="UP001139409">
    <property type="component" value="Unassembled WGS sequence"/>
</dbReference>
<reference evidence="17" key="1">
    <citation type="submission" date="2021-09" db="EMBL/GenBank/DDBJ databases">
        <title>Fulvivirga sp. isolated from coastal sediment.</title>
        <authorList>
            <person name="Yu H."/>
        </authorList>
    </citation>
    <scope>NUCLEOTIDE SEQUENCE</scope>
    <source>
        <strain evidence="17">1062</strain>
    </source>
</reference>
<comment type="cofactor">
    <cofactor evidence="1 15">
        <name>Mg(2+)</name>
        <dbReference type="ChEBI" id="CHEBI:18420"/>
    </cofactor>
</comment>
<dbReference type="EMBL" id="JAIXNE010000005">
    <property type="protein sequence ID" value="MCA6078159.1"/>
    <property type="molecule type" value="Genomic_DNA"/>
</dbReference>
<dbReference type="GO" id="GO:0046100">
    <property type="term" value="P:hypoxanthine metabolic process"/>
    <property type="evidence" value="ECO:0007669"/>
    <property type="project" value="TreeGrafter"/>
</dbReference>
<evidence type="ECO:0000256" key="13">
    <source>
        <dbReference type="ARBA" id="ARBA00048811"/>
    </source>
</evidence>
<comment type="catalytic activity">
    <reaction evidence="13">
        <text>GMP + diphosphate = guanine + 5-phospho-alpha-D-ribose 1-diphosphate</text>
        <dbReference type="Rhea" id="RHEA:25424"/>
        <dbReference type="ChEBI" id="CHEBI:16235"/>
        <dbReference type="ChEBI" id="CHEBI:33019"/>
        <dbReference type="ChEBI" id="CHEBI:58017"/>
        <dbReference type="ChEBI" id="CHEBI:58115"/>
        <dbReference type="EC" id="2.4.2.8"/>
    </reaction>
    <physiologicalReaction direction="right-to-left" evidence="13">
        <dbReference type="Rhea" id="RHEA:25426"/>
    </physiologicalReaction>
</comment>
<dbReference type="GO" id="GO:0006178">
    <property type="term" value="P:guanine salvage"/>
    <property type="evidence" value="ECO:0007669"/>
    <property type="project" value="TreeGrafter"/>
</dbReference>
<evidence type="ECO:0000256" key="7">
    <source>
        <dbReference type="ARBA" id="ARBA00022676"/>
    </source>
</evidence>
<dbReference type="Pfam" id="PF00156">
    <property type="entry name" value="Pribosyltran"/>
    <property type="match status" value="1"/>
</dbReference>
<dbReference type="InterPro" id="IPR050408">
    <property type="entry name" value="HGPRT"/>
</dbReference>
<comment type="catalytic activity">
    <reaction evidence="14">
        <text>IMP + diphosphate = hypoxanthine + 5-phospho-alpha-D-ribose 1-diphosphate</text>
        <dbReference type="Rhea" id="RHEA:17973"/>
        <dbReference type="ChEBI" id="CHEBI:17368"/>
        <dbReference type="ChEBI" id="CHEBI:33019"/>
        <dbReference type="ChEBI" id="CHEBI:58017"/>
        <dbReference type="ChEBI" id="CHEBI:58053"/>
        <dbReference type="EC" id="2.4.2.8"/>
    </reaction>
    <physiologicalReaction direction="right-to-left" evidence="14">
        <dbReference type="Rhea" id="RHEA:17975"/>
    </physiologicalReaction>
</comment>
<evidence type="ECO:0000256" key="1">
    <source>
        <dbReference type="ARBA" id="ARBA00001946"/>
    </source>
</evidence>
<dbReference type="AlphaFoldDB" id="A0A9X1HTS9"/>
<dbReference type="NCBIfam" id="TIGR01203">
    <property type="entry name" value="HGPRTase"/>
    <property type="match status" value="1"/>
</dbReference>
<evidence type="ECO:0000256" key="3">
    <source>
        <dbReference type="ARBA" id="ARBA00004669"/>
    </source>
</evidence>
<organism evidence="17 18">
    <name type="scientific">Fulvivirga sedimenti</name>
    <dbReference type="NCBI Taxonomy" id="2879465"/>
    <lineage>
        <taxon>Bacteria</taxon>
        <taxon>Pseudomonadati</taxon>
        <taxon>Bacteroidota</taxon>
        <taxon>Cytophagia</taxon>
        <taxon>Cytophagales</taxon>
        <taxon>Fulvivirgaceae</taxon>
        <taxon>Fulvivirga</taxon>
    </lineage>
</organism>
<evidence type="ECO:0000256" key="5">
    <source>
        <dbReference type="ARBA" id="ARBA00011895"/>
    </source>
</evidence>
<evidence type="ECO:0000256" key="12">
    <source>
        <dbReference type="ARBA" id="ARBA00022842"/>
    </source>
</evidence>
<dbReference type="InterPro" id="IPR029057">
    <property type="entry name" value="PRTase-like"/>
</dbReference>
<comment type="subcellular location">
    <subcellularLocation>
        <location evidence="2 15">Cytoplasm</location>
    </subcellularLocation>
</comment>
<feature type="domain" description="Phosphoribosyltransferase" evidence="16">
    <location>
        <begin position="13"/>
        <end position="160"/>
    </location>
</feature>